<sequence>MYTTTSLTAHWSKPQNFPTNPPNLNLRPTSLAHHTTRLDSKSKSRIPKRSPLNSPRMRESKTHPGPAPLNHPPNPDPPRT</sequence>
<evidence type="ECO:0000256" key="1">
    <source>
        <dbReference type="SAM" id="MobiDB-lite"/>
    </source>
</evidence>
<reference evidence="2" key="1">
    <citation type="journal article" date="2020" name="Stud. Mycol.">
        <title>101 Dothideomycetes genomes: a test case for predicting lifestyles and emergence of pathogens.</title>
        <authorList>
            <person name="Haridas S."/>
            <person name="Albert R."/>
            <person name="Binder M."/>
            <person name="Bloem J."/>
            <person name="Labutti K."/>
            <person name="Salamov A."/>
            <person name="Andreopoulos B."/>
            <person name="Baker S."/>
            <person name="Barry K."/>
            <person name="Bills G."/>
            <person name="Bluhm B."/>
            <person name="Cannon C."/>
            <person name="Castanera R."/>
            <person name="Culley D."/>
            <person name="Daum C."/>
            <person name="Ezra D."/>
            <person name="Gonzalez J."/>
            <person name="Henrissat B."/>
            <person name="Kuo A."/>
            <person name="Liang C."/>
            <person name="Lipzen A."/>
            <person name="Lutzoni F."/>
            <person name="Magnuson J."/>
            <person name="Mondo S."/>
            <person name="Nolan M."/>
            <person name="Ohm R."/>
            <person name="Pangilinan J."/>
            <person name="Park H.-J."/>
            <person name="Ramirez L."/>
            <person name="Alfaro M."/>
            <person name="Sun H."/>
            <person name="Tritt A."/>
            <person name="Yoshinaga Y."/>
            <person name="Zwiers L.-H."/>
            <person name="Turgeon B."/>
            <person name="Goodwin S."/>
            <person name="Spatafora J."/>
            <person name="Crous P."/>
            <person name="Grigoriev I."/>
        </authorList>
    </citation>
    <scope>NUCLEOTIDE SEQUENCE</scope>
    <source>
        <strain evidence="2">CBS 109.77</strain>
    </source>
</reference>
<gene>
    <name evidence="2" type="ORF">K505DRAFT_322804</name>
</gene>
<organism evidence="2 3">
    <name type="scientific">Melanomma pulvis-pyrius CBS 109.77</name>
    <dbReference type="NCBI Taxonomy" id="1314802"/>
    <lineage>
        <taxon>Eukaryota</taxon>
        <taxon>Fungi</taxon>
        <taxon>Dikarya</taxon>
        <taxon>Ascomycota</taxon>
        <taxon>Pezizomycotina</taxon>
        <taxon>Dothideomycetes</taxon>
        <taxon>Pleosporomycetidae</taxon>
        <taxon>Pleosporales</taxon>
        <taxon>Melanommataceae</taxon>
        <taxon>Melanomma</taxon>
    </lineage>
</organism>
<protein>
    <submittedName>
        <fullName evidence="2">Uncharacterized protein</fullName>
    </submittedName>
</protein>
<keyword evidence="3" id="KW-1185">Reference proteome</keyword>
<accession>A0A6A6XLV5</accession>
<name>A0A6A6XLV5_9PLEO</name>
<dbReference type="Proteomes" id="UP000799757">
    <property type="component" value="Unassembled WGS sequence"/>
</dbReference>
<evidence type="ECO:0000313" key="2">
    <source>
        <dbReference type="EMBL" id="KAF2797168.1"/>
    </source>
</evidence>
<evidence type="ECO:0000313" key="3">
    <source>
        <dbReference type="Proteomes" id="UP000799757"/>
    </source>
</evidence>
<feature type="region of interest" description="Disordered" evidence="1">
    <location>
        <begin position="1"/>
        <end position="80"/>
    </location>
</feature>
<dbReference type="EMBL" id="MU001813">
    <property type="protein sequence ID" value="KAF2797168.1"/>
    <property type="molecule type" value="Genomic_DNA"/>
</dbReference>
<feature type="compositionally biased region" description="Polar residues" evidence="1">
    <location>
        <begin position="1"/>
        <end position="15"/>
    </location>
</feature>
<feature type="compositionally biased region" description="Pro residues" evidence="1">
    <location>
        <begin position="65"/>
        <end position="80"/>
    </location>
</feature>
<proteinExistence type="predicted"/>
<dbReference type="AlphaFoldDB" id="A0A6A6XLV5"/>
<feature type="compositionally biased region" description="Low complexity" evidence="1">
    <location>
        <begin position="16"/>
        <end position="29"/>
    </location>
</feature>